<dbReference type="Pfam" id="PF02699">
    <property type="entry name" value="YajC"/>
    <property type="match status" value="1"/>
</dbReference>
<reference evidence="12" key="1">
    <citation type="submission" date="2023-07" db="EMBL/GenBank/DDBJ databases">
        <title>30 novel species of actinomycetes from the DSMZ collection.</title>
        <authorList>
            <person name="Nouioui I."/>
        </authorList>
    </citation>
    <scope>NUCLEOTIDE SEQUENCE [LARGE SCALE GENOMIC DNA]</scope>
    <source>
        <strain evidence="12">DSM 44399</strain>
    </source>
</reference>
<name>A0ABU2J865_9ACTN</name>
<evidence type="ECO:0000256" key="1">
    <source>
        <dbReference type="ARBA" id="ARBA00004162"/>
    </source>
</evidence>
<evidence type="ECO:0000256" key="7">
    <source>
        <dbReference type="ARBA" id="ARBA00022989"/>
    </source>
</evidence>
<evidence type="ECO:0000256" key="3">
    <source>
        <dbReference type="ARBA" id="ARBA00022448"/>
    </source>
</evidence>
<evidence type="ECO:0000256" key="2">
    <source>
        <dbReference type="ARBA" id="ARBA00006742"/>
    </source>
</evidence>
<organism evidence="11 12">
    <name type="scientific">Jatrophihabitans lederbergiae</name>
    <dbReference type="NCBI Taxonomy" id="3075547"/>
    <lineage>
        <taxon>Bacteria</taxon>
        <taxon>Bacillati</taxon>
        <taxon>Actinomycetota</taxon>
        <taxon>Actinomycetes</taxon>
        <taxon>Jatrophihabitantales</taxon>
        <taxon>Jatrophihabitantaceae</taxon>
        <taxon>Jatrophihabitans</taxon>
    </lineage>
</organism>
<proteinExistence type="inferred from homology"/>
<feature type="compositionally biased region" description="Polar residues" evidence="10">
    <location>
        <begin position="114"/>
        <end position="124"/>
    </location>
</feature>
<accession>A0ABU2J865</accession>
<keyword evidence="3" id="KW-0813">Transport</keyword>
<keyword evidence="4" id="KW-1003">Cell membrane</keyword>
<comment type="similarity">
    <text evidence="2">Belongs to the YajC family.</text>
</comment>
<dbReference type="PANTHER" id="PTHR33909">
    <property type="entry name" value="SEC TRANSLOCON ACCESSORY COMPLEX SUBUNIT YAJC"/>
    <property type="match status" value="1"/>
</dbReference>
<dbReference type="PANTHER" id="PTHR33909:SF1">
    <property type="entry name" value="SEC TRANSLOCON ACCESSORY COMPLEX SUBUNIT YAJC"/>
    <property type="match status" value="1"/>
</dbReference>
<evidence type="ECO:0000256" key="9">
    <source>
        <dbReference type="ARBA" id="ARBA00023136"/>
    </source>
</evidence>
<protein>
    <submittedName>
        <fullName evidence="11">Preprotein translocase subunit YajC</fullName>
    </submittedName>
</protein>
<evidence type="ECO:0000313" key="12">
    <source>
        <dbReference type="Proteomes" id="UP001183176"/>
    </source>
</evidence>
<gene>
    <name evidence="11" type="ORF">RM423_07085</name>
</gene>
<keyword evidence="7" id="KW-1133">Transmembrane helix</keyword>
<evidence type="ECO:0000256" key="6">
    <source>
        <dbReference type="ARBA" id="ARBA00022927"/>
    </source>
</evidence>
<keyword evidence="8" id="KW-0811">Translocation</keyword>
<keyword evidence="9" id="KW-0472">Membrane</keyword>
<dbReference type="InterPro" id="IPR003849">
    <property type="entry name" value="Preprotein_translocase_YajC"/>
</dbReference>
<evidence type="ECO:0000313" key="11">
    <source>
        <dbReference type="EMBL" id="MDT0261157.1"/>
    </source>
</evidence>
<evidence type="ECO:0000256" key="4">
    <source>
        <dbReference type="ARBA" id="ARBA00022475"/>
    </source>
</evidence>
<comment type="subcellular location">
    <subcellularLocation>
        <location evidence="1">Cell membrane</location>
        <topology evidence="1">Single-pass membrane protein</topology>
    </subcellularLocation>
</comment>
<keyword evidence="12" id="KW-1185">Reference proteome</keyword>
<feature type="region of interest" description="Disordered" evidence="10">
    <location>
        <begin position="90"/>
        <end position="124"/>
    </location>
</feature>
<keyword evidence="6" id="KW-0653">Protein transport</keyword>
<evidence type="ECO:0000256" key="5">
    <source>
        <dbReference type="ARBA" id="ARBA00022692"/>
    </source>
</evidence>
<dbReference type="RefSeq" id="WP_311422311.1">
    <property type="nucleotide sequence ID" value="NZ_JAVREH010000006.1"/>
</dbReference>
<dbReference type="EMBL" id="JAVREH010000006">
    <property type="protein sequence ID" value="MDT0261157.1"/>
    <property type="molecule type" value="Genomic_DNA"/>
</dbReference>
<dbReference type="Proteomes" id="UP001183176">
    <property type="component" value="Unassembled WGS sequence"/>
</dbReference>
<evidence type="ECO:0000256" key="8">
    <source>
        <dbReference type="ARBA" id="ARBA00023010"/>
    </source>
</evidence>
<comment type="caution">
    <text evidence="11">The sequence shown here is derived from an EMBL/GenBank/DDBJ whole genome shotgun (WGS) entry which is preliminary data.</text>
</comment>
<dbReference type="SMART" id="SM01323">
    <property type="entry name" value="YajC"/>
    <property type="match status" value="1"/>
</dbReference>
<evidence type="ECO:0000256" key="10">
    <source>
        <dbReference type="SAM" id="MobiDB-lite"/>
    </source>
</evidence>
<sequence>MTQALPLIVLAALLVGMVAFSRRNKQRAAAADAARRERIGAGTEVMTTSGLYATVVSVNDDGSALLSVAPGVEVRWTVAALREVNELPDQYRTPIAGTAPGTDPAARARPARNTMPQSDASDPS</sequence>
<keyword evidence="5" id="KW-0812">Transmembrane</keyword>